<proteinExistence type="inferred from homology"/>
<dbReference type="Proteomes" id="UP000076078">
    <property type="component" value="Unassembled WGS sequence"/>
</dbReference>
<dbReference type="OrthoDB" id="25649at2759"/>
<dbReference type="EMBL" id="LODT01000028">
    <property type="protein sequence ID" value="KYQ92980.1"/>
    <property type="molecule type" value="Genomic_DNA"/>
</dbReference>
<reference evidence="5 6" key="1">
    <citation type="submission" date="2015-12" db="EMBL/GenBank/DDBJ databases">
        <title>Dictyostelia acquired genes for synthesis and detection of signals that induce cell-type specialization by lateral gene transfer from prokaryotes.</title>
        <authorList>
            <person name="Gloeckner G."/>
            <person name="Schaap P."/>
        </authorList>
    </citation>
    <scope>NUCLEOTIDE SEQUENCE [LARGE SCALE GENOMIC DNA]</scope>
    <source>
        <strain evidence="5 6">TK</strain>
    </source>
</reference>
<dbReference type="GO" id="GO:0005840">
    <property type="term" value="C:ribosome"/>
    <property type="evidence" value="ECO:0007669"/>
    <property type="project" value="UniProtKB-KW"/>
</dbReference>
<dbReference type="InParanoid" id="A0A151ZGH8"/>
<evidence type="ECO:0000256" key="4">
    <source>
        <dbReference type="SAM" id="MobiDB-lite"/>
    </source>
</evidence>
<dbReference type="Pfam" id="PF01158">
    <property type="entry name" value="Ribosomal_L36e"/>
    <property type="match status" value="1"/>
</dbReference>
<sequence length="102" mass="11456">MSTTVKVAKRSGIATGNNSGHAVTKRVPKSTFKKGLVTKRVEVIRDVVREVSGYAPYERRIQELLKSSLDKRALKIAKKRLGSIRAGKKKRDEMQTANKKFK</sequence>
<evidence type="ECO:0000313" key="6">
    <source>
        <dbReference type="Proteomes" id="UP000076078"/>
    </source>
</evidence>
<accession>A0A151ZGH8</accession>
<evidence type="ECO:0000256" key="2">
    <source>
        <dbReference type="ARBA" id="ARBA00022980"/>
    </source>
</evidence>
<dbReference type="PANTHER" id="PTHR10114">
    <property type="entry name" value="60S RIBOSOMAL PROTEIN L36"/>
    <property type="match status" value="1"/>
</dbReference>
<dbReference type="GO" id="GO:0003735">
    <property type="term" value="F:structural constituent of ribosome"/>
    <property type="evidence" value="ECO:0007669"/>
    <property type="project" value="InterPro"/>
</dbReference>
<evidence type="ECO:0000313" key="5">
    <source>
        <dbReference type="EMBL" id="KYQ92980.1"/>
    </source>
</evidence>
<dbReference type="GO" id="GO:0006412">
    <property type="term" value="P:translation"/>
    <property type="evidence" value="ECO:0007669"/>
    <property type="project" value="InterPro"/>
</dbReference>
<dbReference type="OMA" id="NKGHKTE"/>
<dbReference type="GO" id="GO:1990904">
    <property type="term" value="C:ribonucleoprotein complex"/>
    <property type="evidence" value="ECO:0007669"/>
    <property type="project" value="UniProtKB-KW"/>
</dbReference>
<dbReference type="AlphaFoldDB" id="A0A151ZGH8"/>
<keyword evidence="3" id="KW-0687">Ribonucleoprotein</keyword>
<gene>
    <name evidence="5" type="ORF">DLAC_05583</name>
</gene>
<dbReference type="InterPro" id="IPR038097">
    <property type="entry name" value="Ribosomal_eL36_sf"/>
</dbReference>
<feature type="region of interest" description="Disordered" evidence="4">
    <location>
        <begin position="1"/>
        <end position="25"/>
    </location>
</feature>
<comment type="similarity">
    <text evidence="1">Belongs to the eukaryotic ribosomal protein eL36 family.</text>
</comment>
<comment type="caution">
    <text evidence="5">The sequence shown here is derived from an EMBL/GenBank/DDBJ whole genome shotgun (WGS) entry which is preliminary data.</text>
</comment>
<name>A0A151ZGH8_TIELA</name>
<dbReference type="Gene3D" id="1.10.10.1760">
    <property type="entry name" value="60S ribosomal protein L36"/>
    <property type="match status" value="1"/>
</dbReference>
<keyword evidence="6" id="KW-1185">Reference proteome</keyword>
<dbReference type="FunCoup" id="A0A151ZGH8">
    <property type="interactions" value="433"/>
</dbReference>
<keyword evidence="2 5" id="KW-0689">Ribosomal protein</keyword>
<dbReference type="FunFam" id="1.10.10.1760:FF:000001">
    <property type="entry name" value="60S ribosomal protein L36"/>
    <property type="match status" value="1"/>
</dbReference>
<protein>
    <submittedName>
        <fullName evidence="5">S60 ribosomal protein L36</fullName>
    </submittedName>
</protein>
<dbReference type="InterPro" id="IPR000509">
    <property type="entry name" value="Ribosomal_eL36"/>
</dbReference>
<organism evidence="5 6">
    <name type="scientific">Tieghemostelium lacteum</name>
    <name type="common">Slime mold</name>
    <name type="synonym">Dictyostelium lacteum</name>
    <dbReference type="NCBI Taxonomy" id="361077"/>
    <lineage>
        <taxon>Eukaryota</taxon>
        <taxon>Amoebozoa</taxon>
        <taxon>Evosea</taxon>
        <taxon>Eumycetozoa</taxon>
        <taxon>Dictyostelia</taxon>
        <taxon>Dictyosteliales</taxon>
        <taxon>Raperosteliaceae</taxon>
        <taxon>Tieghemostelium</taxon>
    </lineage>
</organism>
<evidence type="ECO:0000256" key="1">
    <source>
        <dbReference type="ARBA" id="ARBA00006509"/>
    </source>
</evidence>
<evidence type="ECO:0000256" key="3">
    <source>
        <dbReference type="ARBA" id="ARBA00023274"/>
    </source>
</evidence>
<dbReference type="STRING" id="361077.A0A151ZGH8"/>